<dbReference type="OMA" id="CVFAKQD"/>
<dbReference type="PANTHER" id="PTHR21512">
    <property type="entry name" value="TRAFFICKING PROTEIN PARTICLE COMPLEX SUBUNIT 9"/>
    <property type="match status" value="1"/>
</dbReference>
<dbReference type="PANTHER" id="PTHR21512:SF5">
    <property type="entry name" value="TRAFFICKING PROTEIN PARTICLE COMPLEX SUBUNIT 9"/>
    <property type="match status" value="1"/>
</dbReference>
<dbReference type="AlphaFoldDB" id="A0A200QWH6"/>
<dbReference type="EMBL" id="MVGT01000985">
    <property type="protein sequence ID" value="OVA14814.1"/>
    <property type="molecule type" value="Genomic_DNA"/>
</dbReference>
<evidence type="ECO:0000259" key="1">
    <source>
        <dbReference type="Pfam" id="PF26251"/>
    </source>
</evidence>
<reference evidence="2 3" key="1">
    <citation type="journal article" date="2017" name="Mol. Plant">
        <title>The Genome of Medicinal Plant Macleaya cordata Provides New Insights into Benzylisoquinoline Alkaloids Metabolism.</title>
        <authorList>
            <person name="Liu X."/>
            <person name="Liu Y."/>
            <person name="Huang P."/>
            <person name="Ma Y."/>
            <person name="Qing Z."/>
            <person name="Tang Q."/>
            <person name="Cao H."/>
            <person name="Cheng P."/>
            <person name="Zheng Y."/>
            <person name="Yuan Z."/>
            <person name="Zhou Y."/>
            <person name="Liu J."/>
            <person name="Tang Z."/>
            <person name="Zhuo Y."/>
            <person name="Zhang Y."/>
            <person name="Yu L."/>
            <person name="Huang J."/>
            <person name="Yang P."/>
            <person name="Peng Q."/>
            <person name="Zhang J."/>
            <person name="Jiang W."/>
            <person name="Zhang Z."/>
            <person name="Lin K."/>
            <person name="Ro D.K."/>
            <person name="Chen X."/>
            <person name="Xiong X."/>
            <person name="Shang Y."/>
            <person name="Huang S."/>
            <person name="Zeng J."/>
        </authorList>
    </citation>
    <scope>NUCLEOTIDE SEQUENCE [LARGE SCALE GENOMIC DNA]</scope>
    <source>
        <strain evidence="3">cv. BLH2017</strain>
        <tissue evidence="2">Root</tissue>
    </source>
</reference>
<name>A0A200QWH6_MACCD</name>
<proteinExistence type="predicted"/>
<evidence type="ECO:0000313" key="2">
    <source>
        <dbReference type="EMBL" id="OVA14814.1"/>
    </source>
</evidence>
<comment type="caution">
    <text evidence="2">The sequence shown here is derived from an EMBL/GenBank/DDBJ whole genome shotgun (WGS) entry which is preliminary data.</text>
</comment>
<gene>
    <name evidence="2" type="ORF">BVC80_2593g1</name>
</gene>
<dbReference type="OrthoDB" id="1900440at2759"/>
<keyword evidence="3" id="KW-1185">Reference proteome</keyword>
<dbReference type="InParanoid" id="A0A200QWH6"/>
<sequence>MLVIFKWCFCVFAKQDLAKEVVELLMTAADGANSLIDASDRLILYVEIARLFGTLGYQRKAAFFSRQVAQLYLQQDDCLAAISAMQVLAMTTRAYHVESRATSSKSKSNDGCEC</sequence>
<dbReference type="InterPro" id="IPR058564">
    <property type="entry name" value="TPR_TRAPPC9_Trs120"/>
</dbReference>
<dbReference type="Pfam" id="PF26251">
    <property type="entry name" value="TPR_TRAPPC9-Trs120"/>
    <property type="match status" value="1"/>
</dbReference>
<dbReference type="STRING" id="56857.A0A200QWH6"/>
<evidence type="ECO:0000313" key="3">
    <source>
        <dbReference type="Proteomes" id="UP000195402"/>
    </source>
</evidence>
<feature type="domain" description="Trs120/TRAPPC9 TPR region" evidence="1">
    <location>
        <begin position="12"/>
        <end position="76"/>
    </location>
</feature>
<organism evidence="2 3">
    <name type="scientific">Macleaya cordata</name>
    <name type="common">Five-seeded plume-poppy</name>
    <name type="synonym">Bocconia cordata</name>
    <dbReference type="NCBI Taxonomy" id="56857"/>
    <lineage>
        <taxon>Eukaryota</taxon>
        <taxon>Viridiplantae</taxon>
        <taxon>Streptophyta</taxon>
        <taxon>Embryophyta</taxon>
        <taxon>Tracheophyta</taxon>
        <taxon>Spermatophyta</taxon>
        <taxon>Magnoliopsida</taxon>
        <taxon>Ranunculales</taxon>
        <taxon>Papaveraceae</taxon>
        <taxon>Papaveroideae</taxon>
        <taxon>Macleaya</taxon>
    </lineage>
</organism>
<dbReference type="GO" id="GO:0005802">
    <property type="term" value="C:trans-Golgi network"/>
    <property type="evidence" value="ECO:0007669"/>
    <property type="project" value="TreeGrafter"/>
</dbReference>
<protein>
    <submittedName>
        <fullName evidence="2">TRAPP II complex</fullName>
    </submittedName>
</protein>
<dbReference type="InterPro" id="IPR013935">
    <property type="entry name" value="Trs120_TRAPPC9"/>
</dbReference>
<dbReference type="Proteomes" id="UP000195402">
    <property type="component" value="Unassembled WGS sequence"/>
</dbReference>
<accession>A0A200QWH6</accession>